<dbReference type="EMBL" id="JANHOG010001838">
    <property type="protein sequence ID" value="KAJ3530944.1"/>
    <property type="molecule type" value="Genomic_DNA"/>
</dbReference>
<dbReference type="Proteomes" id="UP001148662">
    <property type="component" value="Unassembled WGS sequence"/>
</dbReference>
<name>A0ACC1S2X9_9APHY</name>
<sequence>MYSLLRIVAVAQGVASVCAHEDGRSSPELLASRRRSASVNNIRDPDDKLLATIAFATAMTLAATATAVTMTLPTTPAIADPHSGDAIRGGYDESLGY</sequence>
<comment type="caution">
    <text evidence="1">The sequence shown here is derived from an EMBL/GenBank/DDBJ whole genome shotgun (WGS) entry which is preliminary data.</text>
</comment>
<reference evidence="1" key="1">
    <citation type="submission" date="2022-07" db="EMBL/GenBank/DDBJ databases">
        <title>Genome Sequence of Phlebia brevispora.</title>
        <authorList>
            <person name="Buettner E."/>
        </authorList>
    </citation>
    <scope>NUCLEOTIDE SEQUENCE</scope>
    <source>
        <strain evidence="1">MPL23</strain>
    </source>
</reference>
<protein>
    <submittedName>
        <fullName evidence="1">Uncharacterized protein</fullName>
    </submittedName>
</protein>
<evidence type="ECO:0000313" key="2">
    <source>
        <dbReference type="Proteomes" id="UP001148662"/>
    </source>
</evidence>
<organism evidence="1 2">
    <name type="scientific">Phlebia brevispora</name>
    <dbReference type="NCBI Taxonomy" id="194682"/>
    <lineage>
        <taxon>Eukaryota</taxon>
        <taxon>Fungi</taxon>
        <taxon>Dikarya</taxon>
        <taxon>Basidiomycota</taxon>
        <taxon>Agaricomycotina</taxon>
        <taxon>Agaricomycetes</taxon>
        <taxon>Polyporales</taxon>
        <taxon>Meruliaceae</taxon>
        <taxon>Phlebia</taxon>
    </lineage>
</organism>
<gene>
    <name evidence="1" type="ORF">NM688_g7643</name>
</gene>
<accession>A0ACC1S2X9</accession>
<evidence type="ECO:0000313" key="1">
    <source>
        <dbReference type="EMBL" id="KAJ3530944.1"/>
    </source>
</evidence>
<keyword evidence="2" id="KW-1185">Reference proteome</keyword>
<proteinExistence type="predicted"/>